<keyword evidence="1" id="KW-0472">Membrane</keyword>
<keyword evidence="3" id="KW-1185">Reference proteome</keyword>
<feature type="transmembrane region" description="Helical" evidence="1">
    <location>
        <begin position="6"/>
        <end position="27"/>
    </location>
</feature>
<reference evidence="2 3" key="1">
    <citation type="submission" date="2018-07" db="EMBL/GenBank/DDBJ databases">
        <title>Pseudomonas laoshanensis sp. nov., isolated from soil.</title>
        <authorList>
            <person name="Sun J."/>
            <person name="Yu L."/>
            <person name="Wang M."/>
            <person name="Zhang C."/>
        </authorList>
    </citation>
    <scope>NUCLEOTIDE SEQUENCE [LARGE SCALE GENOMIC DNA]</scope>
    <source>
        <strain evidence="2 3">Y22</strain>
    </source>
</reference>
<evidence type="ECO:0000256" key="1">
    <source>
        <dbReference type="SAM" id="Phobius"/>
    </source>
</evidence>
<organism evidence="2 3">
    <name type="scientific">Halopseudomonas laoshanensis</name>
    <dbReference type="NCBI Taxonomy" id="2268758"/>
    <lineage>
        <taxon>Bacteria</taxon>
        <taxon>Pseudomonadati</taxon>
        <taxon>Pseudomonadota</taxon>
        <taxon>Gammaproteobacteria</taxon>
        <taxon>Pseudomonadales</taxon>
        <taxon>Pseudomonadaceae</taxon>
        <taxon>Halopseudomonas</taxon>
    </lineage>
</organism>
<proteinExistence type="predicted"/>
<evidence type="ECO:0000313" key="2">
    <source>
        <dbReference type="EMBL" id="KAA0696326.1"/>
    </source>
</evidence>
<dbReference type="Proteomes" id="UP000463138">
    <property type="component" value="Unassembled WGS sequence"/>
</dbReference>
<name>A0A7V7KYP6_9GAMM</name>
<gene>
    <name evidence="2" type="ORF">DT594_02920</name>
</gene>
<evidence type="ECO:0000313" key="3">
    <source>
        <dbReference type="Proteomes" id="UP000463138"/>
    </source>
</evidence>
<dbReference type="AlphaFoldDB" id="A0A7V7KYP6"/>
<accession>A0A7V7KYP6</accession>
<keyword evidence="1" id="KW-1133">Transmembrane helix</keyword>
<dbReference type="RefSeq" id="WP_149331292.1">
    <property type="nucleotide sequence ID" value="NZ_QOVF01000001.1"/>
</dbReference>
<comment type="caution">
    <text evidence="2">The sequence shown here is derived from an EMBL/GenBank/DDBJ whole genome shotgun (WGS) entry which is preliminary data.</text>
</comment>
<sequence length="175" mass="20072">MTISPWVAFITLVLGWIFVISKDHIALHRSEALKQKDSIIDKLEKLNDWLEKTVATKSSNASKIETLYSAKLSDIEIRITQINYHVKSEIISSTILLPLRDLDFDLMSKNKQDEISNRSLLNTLNVCEKIHTTFHQYYFIDKGLIKTANKVFPELYGVAAGLLAILLFIFLINYI</sequence>
<dbReference type="EMBL" id="QOVF01000001">
    <property type="protein sequence ID" value="KAA0696326.1"/>
    <property type="molecule type" value="Genomic_DNA"/>
</dbReference>
<feature type="transmembrane region" description="Helical" evidence="1">
    <location>
        <begin position="155"/>
        <end position="174"/>
    </location>
</feature>
<keyword evidence="1" id="KW-0812">Transmembrane</keyword>
<protein>
    <submittedName>
        <fullName evidence="2">Uncharacterized protein</fullName>
    </submittedName>
</protein>